<gene>
    <name evidence="3" type="ORF">KQX54_013900</name>
</gene>
<name>A0AAV7IUM2_COTGL</name>
<comment type="caution">
    <text evidence="3">The sequence shown here is derived from an EMBL/GenBank/DDBJ whole genome shotgun (WGS) entry which is preliminary data.</text>
</comment>
<dbReference type="Proteomes" id="UP000826195">
    <property type="component" value="Unassembled WGS sequence"/>
</dbReference>
<keyword evidence="4" id="KW-1185">Reference proteome</keyword>
<dbReference type="Pfam" id="PF08385">
    <property type="entry name" value="DHC_N1"/>
    <property type="match status" value="1"/>
</dbReference>
<evidence type="ECO:0000259" key="1">
    <source>
        <dbReference type="Pfam" id="PF08385"/>
    </source>
</evidence>
<reference evidence="3 4" key="1">
    <citation type="journal article" date="2021" name="J. Hered.">
        <title>A chromosome-level genome assembly of the parasitoid wasp, Cotesia glomerata (Hymenoptera: Braconidae).</title>
        <authorList>
            <person name="Pinto B.J."/>
            <person name="Weis J.J."/>
            <person name="Gamble T."/>
            <person name="Ode P.J."/>
            <person name="Paul R."/>
            <person name="Zaspel J.M."/>
        </authorList>
    </citation>
    <scope>NUCLEOTIDE SEQUENCE [LARGE SCALE GENOMIC DNA]</scope>
    <source>
        <strain evidence="3">CgM1</strain>
    </source>
</reference>
<feature type="domain" description="Dynein heavy chain tail" evidence="1">
    <location>
        <begin position="13"/>
        <end position="375"/>
    </location>
</feature>
<dbReference type="PANTHER" id="PTHR46532">
    <property type="entry name" value="MALE FERTILITY FACTOR KL5"/>
    <property type="match status" value="1"/>
</dbReference>
<dbReference type="Pfam" id="PF25007">
    <property type="entry name" value="DYH2-5-8_CC"/>
    <property type="match status" value="1"/>
</dbReference>
<dbReference type="InterPro" id="IPR026983">
    <property type="entry name" value="DHC"/>
</dbReference>
<dbReference type="EMBL" id="JAHXZJ010000747">
    <property type="protein sequence ID" value="KAH0558023.1"/>
    <property type="molecule type" value="Genomic_DNA"/>
</dbReference>
<organism evidence="3 4">
    <name type="scientific">Cotesia glomerata</name>
    <name type="common">Lepidopteran parasitic wasp</name>
    <name type="synonym">Apanteles glomeratus</name>
    <dbReference type="NCBI Taxonomy" id="32391"/>
    <lineage>
        <taxon>Eukaryota</taxon>
        <taxon>Metazoa</taxon>
        <taxon>Ecdysozoa</taxon>
        <taxon>Arthropoda</taxon>
        <taxon>Hexapoda</taxon>
        <taxon>Insecta</taxon>
        <taxon>Pterygota</taxon>
        <taxon>Neoptera</taxon>
        <taxon>Endopterygota</taxon>
        <taxon>Hymenoptera</taxon>
        <taxon>Apocrita</taxon>
        <taxon>Ichneumonoidea</taxon>
        <taxon>Braconidae</taxon>
        <taxon>Microgastrinae</taxon>
        <taxon>Cotesia</taxon>
    </lineage>
</organism>
<dbReference type="GO" id="GO:0045505">
    <property type="term" value="F:dynein intermediate chain binding"/>
    <property type="evidence" value="ECO:0007669"/>
    <property type="project" value="InterPro"/>
</dbReference>
<dbReference type="GO" id="GO:0005858">
    <property type="term" value="C:axonemal dynein complex"/>
    <property type="evidence" value="ECO:0007669"/>
    <property type="project" value="TreeGrafter"/>
</dbReference>
<evidence type="ECO:0000259" key="2">
    <source>
        <dbReference type="Pfam" id="PF25007"/>
    </source>
</evidence>
<feature type="domain" description="Dynein axonemal heavy chain 2/5/8 coiled-coil" evidence="2">
    <location>
        <begin position="596"/>
        <end position="667"/>
    </location>
</feature>
<proteinExistence type="predicted"/>
<protein>
    <submittedName>
        <fullName evidence="3">Uncharacterized protein</fullName>
    </submittedName>
</protein>
<accession>A0AAV7IUM2</accession>
<dbReference type="InterPro" id="IPR013594">
    <property type="entry name" value="Dynein_heavy_tail"/>
</dbReference>
<dbReference type="PANTHER" id="PTHR46532:SF11">
    <property type="entry name" value="DYNEIN AXONEMAL HEAVY CHAIN 12"/>
    <property type="match status" value="1"/>
</dbReference>
<evidence type="ECO:0000313" key="3">
    <source>
        <dbReference type="EMBL" id="KAH0558023.1"/>
    </source>
</evidence>
<dbReference type="GO" id="GO:0007018">
    <property type="term" value="P:microtubule-based movement"/>
    <property type="evidence" value="ECO:0007669"/>
    <property type="project" value="InterPro"/>
</dbReference>
<sequence>MFIQFAQAHSGLTSNTWDLDDKEVFHYVDIFVKRCRNLIEICYAMIDFAQLDEKAETIRGIFSGTNGKEYERVCNKIEKRFLVYLQTLRLKAPKILDVEEPTWHDDMFAFQNEMKDLEITIENLVNLVFRDMNNVHQGISNLAGFQIYMNRKSLKTFFDSIITKIWLLFASDIQAVKQELVEERNESPSNTPYFSGRALSLKLKSKRLEATRQRLLETKWAGHCGISCKVCHQQEMLVGSISETIFRLYHEWMDDIGDNPKSRLDRYLMRRSDDKPGLLESNLDPNLVNLCREANYWQNLGFQIPIYVQMIYDKWDTLQFVSESVLMLVRAYNRILDALSPQEKAFFRRHIKNLDEKIYPGLRKLTWNSDLIEVYVKKCYEFTTDSTEEWKNYLINLDRIFEESLRLSIRSSLTLMFNALHGVDSNGPSTLILIGINLLGNDLTFEPPLDESAQVISSIFKTLLEPLKSVLRFPEKFSLGRYGVSSLWRTFREDDSLLHFQKLLDKEIEVCFNFIQDYLKTWEPFRDIWEVDKNSFIASFESSNPSAKSFDAEISQYSELVSTLQAQVTVAMVHFLYINSDQLKTVITKHCAEWQNKLTRLLLDMTQRTVEELYSSMSENTKIISREPTDLIEMQATLQLFERLRAEIPWKEEEFPKIREQYQILGKP</sequence>
<dbReference type="InterPro" id="IPR056759">
    <property type="entry name" value="DYH2-5-8_CC"/>
</dbReference>
<dbReference type="GO" id="GO:0051959">
    <property type="term" value="F:dynein light intermediate chain binding"/>
    <property type="evidence" value="ECO:0007669"/>
    <property type="project" value="InterPro"/>
</dbReference>
<dbReference type="AlphaFoldDB" id="A0AAV7IUM2"/>
<evidence type="ECO:0000313" key="4">
    <source>
        <dbReference type="Proteomes" id="UP000826195"/>
    </source>
</evidence>